<evidence type="ECO:0000313" key="3">
    <source>
        <dbReference type="Proteomes" id="UP001152533"/>
    </source>
</evidence>
<reference evidence="2" key="1">
    <citation type="submission" date="2022-08" db="EMBL/GenBank/DDBJ databases">
        <authorList>
            <person name="Giroux E."/>
            <person name="Giroux E."/>
        </authorList>
    </citation>
    <scope>NUCLEOTIDE SEQUENCE</scope>
    <source>
        <strain evidence="2">H1091258</strain>
    </source>
</reference>
<keyword evidence="1" id="KW-1133">Transmembrane helix</keyword>
<feature type="transmembrane region" description="Helical" evidence="1">
    <location>
        <begin position="176"/>
        <end position="198"/>
    </location>
</feature>
<feature type="transmembrane region" description="Helical" evidence="1">
    <location>
        <begin position="137"/>
        <end position="155"/>
    </location>
</feature>
<sequence>MTDNGANDFCPVIDCYNLSETSIQAYPDISGNGVLIGFMGTAYLVLLLVIGNYFIAYDPTDCPFQSGNSKNENINRELWRPNPIDERFLSSDSDDEDKDEDDYNDSNSIIMLCDVQVVTGLGILISGFVLLRCGLDAIHWQIAVFLAWFSTVTHLSGLEVLRTHLNTYVWSKHLRFSLMSLLLILLLVGIVPTGFFSLRNRNFSSPAVCYFDLKYGFWRFKETLSQSDFPEMQLERTPAYQAMVYSMVLLVLGFGTRSMKLLHPLSRTFKLNVRQPTSRRVRKLLTDFANTPASSERRKLLKIELILKPALAGFFMVRLTSDFFSSSLFEVRESEYPSNRDELADSGLNNKVYWLCVILVWGTIKVLGTRNELLGLIVTAVDEDQLTLAEAENQWTFGQILPVILLFGPVFTIFGTFVHHITKPDSADSQPRQHEVYSESGLNEAAISGTTVAPSIVTSFEQGSMKIPSKNAGPKENIADSHAESCDIVEGFGQAIPHLEDYRCASWLPVCAAFPFLGLLAAVMMAFAASFVFNNYFQPGLTLYDLWISDLNFVCNLFISYPCACATTIRLGLWMEGEYPAKTTPRGWRQFLFFWACALIYCADFLLTMRRPHIFELSHRWQSISPIGGLIVTLCLYTSHAAVVFLGTLRNNVNAA</sequence>
<dbReference type="AlphaFoldDB" id="A0A9W4RHQ1"/>
<evidence type="ECO:0000256" key="1">
    <source>
        <dbReference type="SAM" id="Phobius"/>
    </source>
</evidence>
<keyword evidence="1" id="KW-0472">Membrane</keyword>
<keyword evidence="1" id="KW-0812">Transmembrane</keyword>
<feature type="transmembrane region" description="Helical" evidence="1">
    <location>
        <begin position="553"/>
        <end position="575"/>
    </location>
</feature>
<keyword evidence="3" id="KW-1185">Reference proteome</keyword>
<evidence type="ECO:0008006" key="4">
    <source>
        <dbReference type="Google" id="ProtNLM"/>
    </source>
</evidence>
<feature type="transmembrane region" description="Helical" evidence="1">
    <location>
        <begin position="109"/>
        <end position="131"/>
    </location>
</feature>
<evidence type="ECO:0000313" key="2">
    <source>
        <dbReference type="EMBL" id="CAI0641351.1"/>
    </source>
</evidence>
<feature type="transmembrane region" description="Helical" evidence="1">
    <location>
        <begin position="352"/>
        <end position="368"/>
    </location>
</feature>
<feature type="transmembrane region" description="Helical" evidence="1">
    <location>
        <begin position="507"/>
        <end position="533"/>
    </location>
</feature>
<dbReference type="InterPro" id="IPR053018">
    <property type="entry name" value="Elsinochrome_Biosynth-Asso"/>
</dbReference>
<organism evidence="2 3">
    <name type="scientific">Colletotrichum noveboracense</name>
    <dbReference type="NCBI Taxonomy" id="2664923"/>
    <lineage>
        <taxon>Eukaryota</taxon>
        <taxon>Fungi</taxon>
        <taxon>Dikarya</taxon>
        <taxon>Ascomycota</taxon>
        <taxon>Pezizomycotina</taxon>
        <taxon>Sordariomycetes</taxon>
        <taxon>Hypocreomycetidae</taxon>
        <taxon>Glomerellales</taxon>
        <taxon>Glomerellaceae</taxon>
        <taxon>Colletotrichum</taxon>
        <taxon>Colletotrichum gloeosporioides species complex</taxon>
    </lineage>
</organism>
<name>A0A9W4RHQ1_9PEZI</name>
<gene>
    <name evidence="2" type="ORF">CGXH109_LOCUS3238</name>
</gene>
<dbReference type="Proteomes" id="UP001152533">
    <property type="component" value="Unassembled WGS sequence"/>
</dbReference>
<comment type="caution">
    <text evidence="2">The sequence shown here is derived from an EMBL/GenBank/DDBJ whole genome shotgun (WGS) entry which is preliminary data.</text>
</comment>
<dbReference type="EMBL" id="CAMGZC010000011">
    <property type="protein sequence ID" value="CAI0641351.1"/>
    <property type="molecule type" value="Genomic_DNA"/>
</dbReference>
<feature type="transmembrane region" description="Helical" evidence="1">
    <location>
        <begin position="400"/>
        <end position="421"/>
    </location>
</feature>
<accession>A0A9W4RHQ1</accession>
<dbReference type="PANTHER" id="PTHR37577">
    <property type="entry name" value="INTEGRAL MEMBRANE PROTEIN"/>
    <property type="match status" value="1"/>
</dbReference>
<protein>
    <recommendedName>
        <fullName evidence="4">Transmembrane protein</fullName>
    </recommendedName>
</protein>
<proteinExistence type="predicted"/>
<feature type="transmembrane region" description="Helical" evidence="1">
    <location>
        <begin position="34"/>
        <end position="55"/>
    </location>
</feature>
<dbReference type="PANTHER" id="PTHR37577:SF1">
    <property type="entry name" value="INTEGRAL MEMBRANE PROTEIN"/>
    <property type="match status" value="1"/>
</dbReference>
<feature type="transmembrane region" description="Helical" evidence="1">
    <location>
        <begin position="587"/>
        <end position="607"/>
    </location>
</feature>
<feature type="transmembrane region" description="Helical" evidence="1">
    <location>
        <begin position="627"/>
        <end position="649"/>
    </location>
</feature>